<keyword evidence="5 7" id="KW-0560">Oxidoreductase</keyword>
<dbReference type="PROSITE" id="PS00069">
    <property type="entry name" value="G6P_DEHYDROGENASE"/>
    <property type="match status" value="1"/>
</dbReference>
<dbReference type="GO" id="GO:0005829">
    <property type="term" value="C:cytosol"/>
    <property type="evidence" value="ECO:0007669"/>
    <property type="project" value="TreeGrafter"/>
</dbReference>
<evidence type="ECO:0000259" key="9">
    <source>
        <dbReference type="Pfam" id="PF02781"/>
    </source>
</evidence>
<dbReference type="PRINTS" id="PR00079">
    <property type="entry name" value="G6PDHDRGNASE"/>
</dbReference>
<dbReference type="SUPFAM" id="SSF51735">
    <property type="entry name" value="NAD(P)-binding Rossmann-fold domains"/>
    <property type="match status" value="1"/>
</dbReference>
<feature type="domain" description="Glucose-6-phosphate dehydrogenase C-terminal" evidence="9">
    <location>
        <begin position="199"/>
        <end position="474"/>
    </location>
</feature>
<feature type="domain" description="Glucose-6-phosphate dehydrogenase NAD-binding" evidence="8">
    <location>
        <begin position="11"/>
        <end position="197"/>
    </location>
</feature>
<feature type="binding site" evidence="7">
    <location>
        <position position="48"/>
    </location>
    <ligand>
        <name>NADP(+)</name>
        <dbReference type="ChEBI" id="CHEBI:58349"/>
    </ligand>
</feature>
<dbReference type="OrthoDB" id="9802739at2"/>
<dbReference type="GO" id="GO:0050661">
    <property type="term" value="F:NADP binding"/>
    <property type="evidence" value="ECO:0007669"/>
    <property type="project" value="UniProtKB-UniRule"/>
</dbReference>
<feature type="binding site" evidence="7">
    <location>
        <position position="340"/>
    </location>
    <ligand>
        <name>substrate</name>
    </ligand>
</feature>
<comment type="caution">
    <text evidence="10">The sequence shown here is derived from an EMBL/GenBank/DDBJ whole genome shotgun (WGS) entry which is preliminary data.</text>
</comment>
<comment type="caution">
    <text evidence="7">Lacks conserved residue(s) required for the propagation of feature annotation.</text>
</comment>
<keyword evidence="11" id="KW-1185">Reference proteome</keyword>
<dbReference type="GO" id="GO:0009051">
    <property type="term" value="P:pentose-phosphate shunt, oxidative branch"/>
    <property type="evidence" value="ECO:0007669"/>
    <property type="project" value="TreeGrafter"/>
</dbReference>
<protein>
    <recommendedName>
        <fullName evidence="7">Glucose-6-phosphate 1-dehydrogenase</fullName>
        <shortName evidence="7">G6PD</shortName>
        <ecNumber evidence="7">1.1.1.49</ecNumber>
    </recommendedName>
</protein>
<evidence type="ECO:0000256" key="6">
    <source>
        <dbReference type="ARBA" id="ARBA00023277"/>
    </source>
</evidence>
<evidence type="ECO:0000256" key="4">
    <source>
        <dbReference type="ARBA" id="ARBA00022857"/>
    </source>
</evidence>
<evidence type="ECO:0000256" key="5">
    <source>
        <dbReference type="ARBA" id="ARBA00023002"/>
    </source>
</evidence>
<evidence type="ECO:0000313" key="11">
    <source>
        <dbReference type="Proteomes" id="UP000308271"/>
    </source>
</evidence>
<evidence type="ECO:0000256" key="2">
    <source>
        <dbReference type="ARBA" id="ARBA00009975"/>
    </source>
</evidence>
<feature type="binding site" evidence="7">
    <location>
        <position position="245"/>
    </location>
    <ligand>
        <name>substrate</name>
    </ligand>
</feature>
<sequence>MSGTLENFTIVIFGASSDLASRKLFPSIFQLARWGHMPENFRLIGVGRQEMRHDEFRQSVRERLLEHSPEDAGDAARLDAFCRRLFYAWVDLDDPAGYARLRNEITSDEGNGRTCRNLMFYLSIPPSLAPAVVRGLGQAGLGGREESCAGWRKLIAEKPYGHDLESARELNRVIDEVFEERQVYRIDHYLGKEPVQNIMVFRFSNGIFEPLWNRQYIAQVMITIAEDFGIRGRGGYYEEAGLLRDIIQNHGLQLLTAIAMEPPVDLEADSIRDEKAKILRSVRRFNLDSVLDSVVLGQYEGYVGEKNVAPDSKVETFAAVKFHIDNWRWSGVPFYMKAGKNLAKRVTEIVITFRCPPQNYYGPSGGAACSTPNQVVLGIQPDETVAIRFGAKRPGEQMITDPVFMKFDYRGTFQGEGLTPYHRLLLDAIEGNQMNFIRKDSVEHSWSIIDSLKDSIDGQAPELYPVHSWGPESSRIYG</sequence>
<dbReference type="PANTHER" id="PTHR23429:SF0">
    <property type="entry name" value="GLUCOSE-6-PHOSPHATE 1-DEHYDROGENASE"/>
    <property type="match status" value="1"/>
</dbReference>
<dbReference type="NCBIfam" id="TIGR00871">
    <property type="entry name" value="zwf"/>
    <property type="match status" value="1"/>
</dbReference>
<dbReference type="PANTHER" id="PTHR23429">
    <property type="entry name" value="GLUCOSE-6-PHOSPHATE 1-DEHYDROGENASE G6PD"/>
    <property type="match status" value="1"/>
</dbReference>
<dbReference type="InterPro" id="IPR022675">
    <property type="entry name" value="G6P_DH_C"/>
</dbReference>
<dbReference type="Pfam" id="PF02781">
    <property type="entry name" value="G6PD_C"/>
    <property type="match status" value="1"/>
</dbReference>
<keyword evidence="6 7" id="KW-0119">Carbohydrate metabolism</keyword>
<reference evidence="10 11" key="1">
    <citation type="submission" date="2019-05" db="EMBL/GenBank/DDBJ databases">
        <title>Draft Whole-Genome sequence of the green sulfur bacterium Chlorobaculum thiosulfatiphilum DSM 249.</title>
        <authorList>
            <person name="Meyer T.E."/>
            <person name="Kyndt J.A."/>
        </authorList>
    </citation>
    <scope>NUCLEOTIDE SEQUENCE [LARGE SCALE GENOMIC DNA]</scope>
    <source>
        <strain evidence="10 11">DSM 249</strain>
    </source>
</reference>
<feature type="binding site" evidence="7">
    <location>
        <position position="188"/>
    </location>
    <ligand>
        <name>substrate</name>
    </ligand>
</feature>
<comment type="similarity">
    <text evidence="2 7">Belongs to the glucose-6-phosphate dehydrogenase family.</text>
</comment>
<dbReference type="EMBL" id="VDCH01000018">
    <property type="protein sequence ID" value="TNJ38529.1"/>
    <property type="molecule type" value="Genomic_DNA"/>
</dbReference>
<dbReference type="AlphaFoldDB" id="A0A5C4S675"/>
<dbReference type="GO" id="GO:0004345">
    <property type="term" value="F:glucose-6-phosphate dehydrogenase activity"/>
    <property type="evidence" value="ECO:0007669"/>
    <property type="project" value="UniProtKB-UniRule"/>
</dbReference>
<dbReference type="SUPFAM" id="SSF55347">
    <property type="entry name" value="Glyceraldehyde-3-phosphate dehydrogenase-like, C-terminal domain"/>
    <property type="match status" value="1"/>
</dbReference>
<proteinExistence type="inferred from homology"/>
<comment type="catalytic activity">
    <reaction evidence="7">
        <text>D-glucose 6-phosphate + NADP(+) = 6-phospho-D-glucono-1,5-lactone + NADPH + H(+)</text>
        <dbReference type="Rhea" id="RHEA:15841"/>
        <dbReference type="ChEBI" id="CHEBI:15378"/>
        <dbReference type="ChEBI" id="CHEBI:57783"/>
        <dbReference type="ChEBI" id="CHEBI:57955"/>
        <dbReference type="ChEBI" id="CHEBI:58349"/>
        <dbReference type="ChEBI" id="CHEBI:61548"/>
        <dbReference type="EC" id="1.1.1.49"/>
    </reaction>
</comment>
<feature type="binding site" evidence="7">
    <location>
        <position position="226"/>
    </location>
    <ligand>
        <name>substrate</name>
    </ligand>
</feature>
<dbReference type="GO" id="GO:0006006">
    <property type="term" value="P:glucose metabolic process"/>
    <property type="evidence" value="ECO:0007669"/>
    <property type="project" value="UniProtKB-KW"/>
</dbReference>
<organism evidence="10 11">
    <name type="scientific">Chlorobaculum thiosulfatiphilum</name>
    <name type="common">Chlorobium limicola f.sp. thiosulfatophilum</name>
    <dbReference type="NCBI Taxonomy" id="115852"/>
    <lineage>
        <taxon>Bacteria</taxon>
        <taxon>Pseudomonadati</taxon>
        <taxon>Chlorobiota</taxon>
        <taxon>Chlorobiia</taxon>
        <taxon>Chlorobiales</taxon>
        <taxon>Chlorobiaceae</taxon>
        <taxon>Chlorobaculum</taxon>
    </lineage>
</organism>
<keyword evidence="3 7" id="KW-0313">Glucose metabolism</keyword>
<feature type="binding site" evidence="7">
    <location>
        <position position="192"/>
    </location>
    <ligand>
        <name>substrate</name>
    </ligand>
</feature>
<dbReference type="InterPro" id="IPR036291">
    <property type="entry name" value="NAD(P)-bd_dom_sf"/>
</dbReference>
<evidence type="ECO:0000256" key="1">
    <source>
        <dbReference type="ARBA" id="ARBA00004937"/>
    </source>
</evidence>
<dbReference type="InterPro" id="IPR019796">
    <property type="entry name" value="G6P_DH_AS"/>
</dbReference>
<dbReference type="Gene3D" id="3.40.50.720">
    <property type="entry name" value="NAD(P)-binding Rossmann-like Domain"/>
    <property type="match status" value="1"/>
</dbReference>
<feature type="binding site" evidence="7">
    <location>
        <begin position="91"/>
        <end position="92"/>
    </location>
    <ligand>
        <name>NADP(+)</name>
        <dbReference type="ChEBI" id="CHEBI:58349"/>
    </ligand>
</feature>
<feature type="active site" description="Proton acceptor" evidence="7">
    <location>
        <position position="250"/>
    </location>
</feature>
<dbReference type="Gene3D" id="3.30.360.10">
    <property type="entry name" value="Dihydrodipicolinate Reductase, domain 2"/>
    <property type="match status" value="1"/>
</dbReference>
<evidence type="ECO:0000256" key="3">
    <source>
        <dbReference type="ARBA" id="ARBA00022526"/>
    </source>
</evidence>
<dbReference type="InterPro" id="IPR001282">
    <property type="entry name" value="G6P_DH"/>
</dbReference>
<evidence type="ECO:0000256" key="7">
    <source>
        <dbReference type="HAMAP-Rule" id="MF_00966"/>
    </source>
</evidence>
<dbReference type="InterPro" id="IPR022674">
    <property type="entry name" value="G6P_DH_NAD-bd"/>
</dbReference>
<dbReference type="EC" id="1.1.1.49" evidence="7"/>
<dbReference type="Proteomes" id="UP000308271">
    <property type="component" value="Unassembled WGS sequence"/>
</dbReference>
<comment type="function">
    <text evidence="7">Catalyzes the oxidation of glucose 6-phosphate to 6-phosphogluconolactone.</text>
</comment>
<gene>
    <name evidence="7" type="primary">zwf</name>
    <name evidence="10" type="ORF">FGF66_08745</name>
</gene>
<dbReference type="UniPathway" id="UPA00115">
    <property type="reaction ID" value="UER00408"/>
</dbReference>
<keyword evidence="4 7" id="KW-0521">NADP</keyword>
<accession>A0A5C4S675</accession>
<evidence type="ECO:0000259" key="8">
    <source>
        <dbReference type="Pfam" id="PF00479"/>
    </source>
</evidence>
<dbReference type="Pfam" id="PF00479">
    <property type="entry name" value="G6PD_N"/>
    <property type="match status" value="1"/>
</dbReference>
<dbReference type="RefSeq" id="WP_139457267.1">
    <property type="nucleotide sequence ID" value="NZ_VDCH01000018.1"/>
</dbReference>
<dbReference type="HAMAP" id="MF_00966">
    <property type="entry name" value="G6PD"/>
    <property type="match status" value="1"/>
</dbReference>
<comment type="pathway">
    <text evidence="1 7">Carbohydrate degradation; pentose phosphate pathway; D-ribulose 5-phosphate from D-glucose 6-phosphate (oxidative stage): step 1/3.</text>
</comment>
<dbReference type="PIRSF" id="PIRSF000110">
    <property type="entry name" value="G6PD"/>
    <property type="match status" value="1"/>
</dbReference>
<feature type="binding site" evidence="7">
    <location>
        <position position="158"/>
    </location>
    <ligand>
        <name>NADP(+)</name>
        <dbReference type="ChEBI" id="CHEBI:58349"/>
    </ligand>
</feature>
<name>A0A5C4S675_CHLTI</name>
<evidence type="ECO:0000313" key="10">
    <source>
        <dbReference type="EMBL" id="TNJ38529.1"/>
    </source>
</evidence>